<organism evidence="2 3">
    <name type="scientific">Brevibacterium rongguiense</name>
    <dbReference type="NCBI Taxonomy" id="2695267"/>
    <lineage>
        <taxon>Bacteria</taxon>
        <taxon>Bacillati</taxon>
        <taxon>Actinomycetota</taxon>
        <taxon>Actinomycetes</taxon>
        <taxon>Micrococcales</taxon>
        <taxon>Brevibacteriaceae</taxon>
        <taxon>Brevibacterium</taxon>
    </lineage>
</organism>
<dbReference type="RefSeq" id="WP_160953190.1">
    <property type="nucleotide sequence ID" value="NZ_WWEQ01000024.1"/>
</dbReference>
<accession>A0A6N9H721</accession>
<dbReference type="SUPFAM" id="SSF82784">
    <property type="entry name" value="OsmC-like"/>
    <property type="match status" value="1"/>
</dbReference>
<name>A0A6N9H721_9MICO</name>
<evidence type="ECO:0008006" key="4">
    <source>
        <dbReference type="Google" id="ProtNLM"/>
    </source>
</evidence>
<reference evidence="2 3" key="1">
    <citation type="submission" date="2020-01" db="EMBL/GenBank/DDBJ databases">
        <authorList>
            <person name="Deng T."/>
        </authorList>
    </citation>
    <scope>NUCLEOTIDE SEQUENCE [LARGE SCALE GENOMIC DNA]</scope>
    <source>
        <strain evidence="2 3">5221</strain>
    </source>
</reference>
<dbReference type="Gene3D" id="3.30.300.20">
    <property type="match status" value="1"/>
</dbReference>
<dbReference type="InterPro" id="IPR036102">
    <property type="entry name" value="OsmC/Ohrsf"/>
</dbReference>
<feature type="region of interest" description="Disordered" evidence="1">
    <location>
        <begin position="1"/>
        <end position="37"/>
    </location>
</feature>
<proteinExistence type="predicted"/>
<dbReference type="InterPro" id="IPR015946">
    <property type="entry name" value="KH_dom-like_a/b"/>
</dbReference>
<dbReference type="InterPro" id="IPR003718">
    <property type="entry name" value="OsmC/Ohr_fam"/>
</dbReference>
<sequence length="184" mass="18591">MDDTQPATGADPVQPDGPRAQQRSAGGEPGALSSVTVTRTGPGRLRAQAPGGAAVEFGTADGLLSPAELLLAALAGCMAATVEEPLSRAGEPELLELTARARHQSGADGENTLADLGLEARLRLAAGPGGEARTAERARRVLDLAHERYCTVSRTLHHGADAQLSSHIDVSGTGPGAHGEAGAP</sequence>
<dbReference type="Pfam" id="PF02566">
    <property type="entry name" value="OsmC"/>
    <property type="match status" value="1"/>
</dbReference>
<evidence type="ECO:0000313" key="3">
    <source>
        <dbReference type="Proteomes" id="UP000469215"/>
    </source>
</evidence>
<gene>
    <name evidence="2" type="ORF">GSY69_07195</name>
</gene>
<evidence type="ECO:0000256" key="1">
    <source>
        <dbReference type="SAM" id="MobiDB-lite"/>
    </source>
</evidence>
<dbReference type="AlphaFoldDB" id="A0A6N9H721"/>
<evidence type="ECO:0000313" key="2">
    <source>
        <dbReference type="EMBL" id="MYM19759.1"/>
    </source>
</evidence>
<dbReference type="EMBL" id="WWEQ01000024">
    <property type="protein sequence ID" value="MYM19759.1"/>
    <property type="molecule type" value="Genomic_DNA"/>
</dbReference>
<protein>
    <recommendedName>
        <fullName evidence="4">OsmC family peroxiredoxin</fullName>
    </recommendedName>
</protein>
<comment type="caution">
    <text evidence="2">The sequence shown here is derived from an EMBL/GenBank/DDBJ whole genome shotgun (WGS) entry which is preliminary data.</text>
</comment>
<keyword evidence="3" id="KW-1185">Reference proteome</keyword>
<dbReference type="Proteomes" id="UP000469215">
    <property type="component" value="Unassembled WGS sequence"/>
</dbReference>